<name>A0A5B0QAQ7_PUCGR</name>
<evidence type="ECO:0000259" key="5">
    <source>
        <dbReference type="Pfam" id="PF15612"/>
    </source>
</evidence>
<evidence type="ECO:0000256" key="4">
    <source>
        <dbReference type="SAM" id="MobiDB-lite"/>
    </source>
</evidence>
<gene>
    <name evidence="6" type="ORF">PGT21_017555</name>
</gene>
<feature type="region of interest" description="Disordered" evidence="4">
    <location>
        <begin position="90"/>
        <end position="109"/>
    </location>
</feature>
<feature type="region of interest" description="Disordered" evidence="4">
    <location>
        <begin position="1"/>
        <end position="49"/>
    </location>
</feature>
<keyword evidence="2" id="KW-0539">Nucleus</keyword>
<dbReference type="PANTHER" id="PTHR42107:SF1">
    <property type="entry name" value="WHIM1 DOMAIN-CONTAINING PROTEIN"/>
    <property type="match status" value="1"/>
</dbReference>
<comment type="subcellular location">
    <subcellularLocation>
        <location evidence="1">Nucleus</location>
    </subcellularLocation>
</comment>
<dbReference type="PANTHER" id="PTHR42107">
    <property type="entry name" value="YALI0D24453P"/>
    <property type="match status" value="1"/>
</dbReference>
<feature type="compositionally biased region" description="Basic and acidic residues" evidence="4">
    <location>
        <begin position="691"/>
        <end position="704"/>
    </location>
</feature>
<accession>A0A5B0QAQ7</accession>
<evidence type="ECO:0000256" key="3">
    <source>
        <dbReference type="SAM" id="Coils"/>
    </source>
</evidence>
<feature type="region of interest" description="Disordered" evidence="4">
    <location>
        <begin position="720"/>
        <end position="755"/>
    </location>
</feature>
<feature type="compositionally biased region" description="Low complexity" evidence="4">
    <location>
        <begin position="546"/>
        <end position="564"/>
    </location>
</feature>
<dbReference type="EMBL" id="VSWC01000027">
    <property type="protein sequence ID" value="KAA1110308.1"/>
    <property type="molecule type" value="Genomic_DNA"/>
</dbReference>
<reference evidence="6 7" key="1">
    <citation type="submission" date="2019-05" db="EMBL/GenBank/DDBJ databases">
        <title>Emergence of the Ug99 lineage of the wheat stem rust pathogen through somatic hybridization.</title>
        <authorList>
            <person name="Li F."/>
            <person name="Upadhyaya N.M."/>
            <person name="Sperschneider J."/>
            <person name="Matny O."/>
            <person name="Nguyen-Phuc H."/>
            <person name="Mago R."/>
            <person name="Raley C."/>
            <person name="Miller M.E."/>
            <person name="Silverstein K.A.T."/>
            <person name="Henningsen E."/>
            <person name="Hirsch C.D."/>
            <person name="Visser B."/>
            <person name="Pretorius Z.A."/>
            <person name="Steffenson B.J."/>
            <person name="Schwessinger B."/>
            <person name="Dodds P.N."/>
            <person name="Figueroa M."/>
        </authorList>
    </citation>
    <scope>NUCLEOTIDE SEQUENCE [LARGE SCALE GENOMIC DNA]</scope>
    <source>
        <strain evidence="6">21-0</strain>
    </source>
</reference>
<evidence type="ECO:0000313" key="7">
    <source>
        <dbReference type="Proteomes" id="UP000324748"/>
    </source>
</evidence>
<feature type="compositionally biased region" description="Polar residues" evidence="4">
    <location>
        <begin position="612"/>
        <end position="621"/>
    </location>
</feature>
<feature type="region of interest" description="Disordered" evidence="4">
    <location>
        <begin position="435"/>
        <end position="581"/>
    </location>
</feature>
<feature type="region of interest" description="Disordered" evidence="4">
    <location>
        <begin position="601"/>
        <end position="708"/>
    </location>
</feature>
<proteinExistence type="predicted"/>
<keyword evidence="7" id="KW-1185">Reference proteome</keyword>
<evidence type="ECO:0000256" key="1">
    <source>
        <dbReference type="ARBA" id="ARBA00004123"/>
    </source>
</evidence>
<dbReference type="AlphaFoldDB" id="A0A5B0QAQ7"/>
<keyword evidence="3" id="KW-0175">Coiled coil</keyword>
<feature type="compositionally biased region" description="Acidic residues" evidence="4">
    <location>
        <begin position="486"/>
        <end position="495"/>
    </location>
</feature>
<feature type="compositionally biased region" description="Basic residues" evidence="4">
    <location>
        <begin position="449"/>
        <end position="460"/>
    </location>
</feature>
<feature type="domain" description="WHIM1" evidence="5">
    <location>
        <begin position="169"/>
        <end position="203"/>
    </location>
</feature>
<feature type="compositionally biased region" description="Polar residues" evidence="4">
    <location>
        <begin position="723"/>
        <end position="738"/>
    </location>
</feature>
<feature type="compositionally biased region" description="Basic and acidic residues" evidence="4">
    <location>
        <begin position="657"/>
        <end position="671"/>
    </location>
</feature>
<evidence type="ECO:0000256" key="2">
    <source>
        <dbReference type="ARBA" id="ARBA00023242"/>
    </source>
</evidence>
<dbReference type="GO" id="GO:0005634">
    <property type="term" value="C:nucleus"/>
    <property type="evidence" value="ECO:0007669"/>
    <property type="project" value="UniProtKB-SubCell"/>
</dbReference>
<feature type="region of interest" description="Disordered" evidence="4">
    <location>
        <begin position="295"/>
        <end position="314"/>
    </location>
</feature>
<dbReference type="Pfam" id="PF15612">
    <property type="entry name" value="WHIM1"/>
    <property type="match status" value="1"/>
</dbReference>
<comment type="caution">
    <text evidence="6">The sequence shown here is derived from an EMBL/GenBank/DDBJ whole genome shotgun (WGS) entry which is preliminary data.</text>
</comment>
<dbReference type="OrthoDB" id="205403at2759"/>
<feature type="compositionally biased region" description="Polar residues" evidence="4">
    <location>
        <begin position="1"/>
        <end position="11"/>
    </location>
</feature>
<evidence type="ECO:0000313" key="6">
    <source>
        <dbReference type="EMBL" id="KAA1110308.1"/>
    </source>
</evidence>
<organism evidence="6 7">
    <name type="scientific">Puccinia graminis f. sp. tritici</name>
    <dbReference type="NCBI Taxonomy" id="56615"/>
    <lineage>
        <taxon>Eukaryota</taxon>
        <taxon>Fungi</taxon>
        <taxon>Dikarya</taxon>
        <taxon>Basidiomycota</taxon>
        <taxon>Pucciniomycotina</taxon>
        <taxon>Pucciniomycetes</taxon>
        <taxon>Pucciniales</taxon>
        <taxon>Pucciniaceae</taxon>
        <taxon>Puccinia</taxon>
    </lineage>
</organism>
<dbReference type="InterPro" id="IPR028942">
    <property type="entry name" value="WHIM1_dom"/>
</dbReference>
<feature type="region of interest" description="Disordered" evidence="4">
    <location>
        <begin position="207"/>
        <end position="226"/>
    </location>
</feature>
<feature type="compositionally biased region" description="Basic and acidic residues" evidence="4">
    <location>
        <begin position="517"/>
        <end position="530"/>
    </location>
</feature>
<dbReference type="Proteomes" id="UP000324748">
    <property type="component" value="Unassembled WGS sequence"/>
</dbReference>
<protein>
    <recommendedName>
        <fullName evidence="5">WHIM1 domain-containing protein</fullName>
    </recommendedName>
</protein>
<sequence length="755" mass="83782">MKPSAKTQTIGSPAGPCSPTSGSHPPPRQLTPAKAGSLSLGLEPVPSKPSESWETAYVFAFIYKFTSLCHDLKTGLKLRAAQDFERILEVDTRTSPSDPTADESTPDSSDAREILTAILATFHDNLKTANANSWVRWLKTYIEDLVKHERQQPVFSILKWKENYLRTRENGFWDLEWHEKVHLLRVLVDHQLTYSAKIKSIIDENHDKASAKSTKQPANLPAKADTKPFQNPLVIKPLGADRHSRTWWQIDDSPRIYGSGNPYKHDDDWTVLSTTKPEYAELISKLALNPALISTKSSDPSQTKSDPCATKESTVQKVKIPSMFTSNRKKTASQDRHLQSEWQLSQTLAEVVQANIEAGEQRVQQLVKEAQRLEELEAKKQRRIALANAPKREADLTRSTPGFGVRSRLRSQRTKPDYVVDSDVVDRKLERAIQEYENPGAGGSDSSRKAKLTKRKLKRKHIDDRESDSEDSEYTGQDASVAGTNEMDEDAEIDGTAETGRPSRKRACASKKATAPGERRSLRVRTKVEVEAEEEPKPVVVEEESQPSTSTWSRSRPPVSSSNSEIIEGPSAEPAQSNENVSVWSRGKLIYVAGKNKYACQPVEGPEKKSAADSTTHSLSALQARLEAMAGDDDDDDEKSANIPADRQEDATSSTHCEARKEIDQGSKHEPSLSNLFDADLENNSMQVDGEYNKPAREDLEDGKTSAPSPLVELLHEKPSRVQADQDQATQRQINNASPAGPIQHINPPALSTIV</sequence>
<feature type="coiled-coil region" evidence="3">
    <location>
        <begin position="349"/>
        <end position="383"/>
    </location>
</feature>
<feature type="region of interest" description="Disordered" evidence="4">
    <location>
        <begin position="389"/>
        <end position="417"/>
    </location>
</feature>